<evidence type="ECO:0000256" key="6">
    <source>
        <dbReference type="PROSITE-ProRule" id="PRU00169"/>
    </source>
</evidence>
<dbReference type="SUPFAM" id="SSF46689">
    <property type="entry name" value="Homeodomain-like"/>
    <property type="match status" value="1"/>
</dbReference>
<dbReference type="Proteomes" id="UP000237000">
    <property type="component" value="Unassembled WGS sequence"/>
</dbReference>
<dbReference type="PANTHER" id="PTHR43874:SF87">
    <property type="entry name" value="HTH MYB-TYPE DOMAIN-CONTAINING PROTEIN"/>
    <property type="match status" value="1"/>
</dbReference>
<dbReference type="InterPro" id="IPR045279">
    <property type="entry name" value="ARR-like"/>
</dbReference>
<evidence type="ECO:0000256" key="3">
    <source>
        <dbReference type="ARBA" id="ARBA00023015"/>
    </source>
</evidence>
<dbReference type="STRING" id="63057.A0A2P5EN86"/>
<dbReference type="Pfam" id="PF00072">
    <property type="entry name" value="Response_reg"/>
    <property type="match status" value="1"/>
</dbReference>
<evidence type="ECO:0000313" key="9">
    <source>
        <dbReference type="EMBL" id="PON87003.1"/>
    </source>
</evidence>
<keyword evidence="5" id="KW-0539">Nucleus</keyword>
<reference evidence="10" key="1">
    <citation type="submission" date="2016-06" db="EMBL/GenBank/DDBJ databases">
        <title>Parallel loss of symbiosis genes in relatives of nitrogen-fixing non-legume Parasponia.</title>
        <authorList>
            <person name="Van Velzen R."/>
            <person name="Holmer R."/>
            <person name="Bu F."/>
            <person name="Rutten L."/>
            <person name="Van Zeijl A."/>
            <person name="Liu W."/>
            <person name="Santuari L."/>
            <person name="Cao Q."/>
            <person name="Sharma T."/>
            <person name="Shen D."/>
            <person name="Roswanjaya Y."/>
            <person name="Wardhani T."/>
            <person name="Kalhor M.S."/>
            <person name="Jansen J."/>
            <person name="Van den Hoogen J."/>
            <person name="Gungor B."/>
            <person name="Hartog M."/>
            <person name="Hontelez J."/>
            <person name="Verver J."/>
            <person name="Yang W.-C."/>
            <person name="Schijlen E."/>
            <person name="Repin R."/>
            <person name="Schilthuizen M."/>
            <person name="Schranz E."/>
            <person name="Heidstra R."/>
            <person name="Miyata K."/>
            <person name="Fedorova E."/>
            <person name="Kohlen W."/>
            <person name="Bisseling T."/>
            <person name="Smit S."/>
            <person name="Geurts R."/>
        </authorList>
    </citation>
    <scope>NUCLEOTIDE SEQUENCE [LARGE SCALE GENOMIC DNA]</scope>
    <source>
        <strain evidence="10">cv. RG33-2</strain>
    </source>
</reference>
<organism evidence="9 10">
    <name type="scientific">Trema orientale</name>
    <name type="common">Charcoal tree</name>
    <name type="synonym">Celtis orientalis</name>
    <dbReference type="NCBI Taxonomy" id="63057"/>
    <lineage>
        <taxon>Eukaryota</taxon>
        <taxon>Viridiplantae</taxon>
        <taxon>Streptophyta</taxon>
        <taxon>Embryophyta</taxon>
        <taxon>Tracheophyta</taxon>
        <taxon>Spermatophyta</taxon>
        <taxon>Magnoliopsida</taxon>
        <taxon>eudicotyledons</taxon>
        <taxon>Gunneridae</taxon>
        <taxon>Pentapetalae</taxon>
        <taxon>rosids</taxon>
        <taxon>fabids</taxon>
        <taxon>Rosales</taxon>
        <taxon>Cannabaceae</taxon>
        <taxon>Trema</taxon>
    </lineage>
</organism>
<dbReference type="CDD" id="cd17584">
    <property type="entry name" value="REC_typeB_ARR-like"/>
    <property type="match status" value="1"/>
</dbReference>
<dbReference type="GO" id="GO:0000160">
    <property type="term" value="P:phosphorelay signal transduction system"/>
    <property type="evidence" value="ECO:0007669"/>
    <property type="project" value="UniProtKB-KW"/>
</dbReference>
<dbReference type="PANTHER" id="PTHR43874">
    <property type="entry name" value="TWO-COMPONENT RESPONSE REGULATOR"/>
    <property type="match status" value="1"/>
</dbReference>
<feature type="compositionally biased region" description="Basic and acidic residues" evidence="7">
    <location>
        <begin position="251"/>
        <end position="279"/>
    </location>
</feature>
<evidence type="ECO:0000259" key="8">
    <source>
        <dbReference type="PROSITE" id="PS50110"/>
    </source>
</evidence>
<dbReference type="InterPro" id="IPR009057">
    <property type="entry name" value="Homeodomain-like_sf"/>
</dbReference>
<keyword evidence="10" id="KW-1185">Reference proteome</keyword>
<dbReference type="GO" id="GO:0005634">
    <property type="term" value="C:nucleus"/>
    <property type="evidence" value="ECO:0007669"/>
    <property type="project" value="UniProtKB-SubCell"/>
</dbReference>
<dbReference type="InterPro" id="IPR001789">
    <property type="entry name" value="Sig_transdc_resp-reg_receiver"/>
</dbReference>
<proteinExistence type="predicted"/>
<dbReference type="SUPFAM" id="SSF52172">
    <property type="entry name" value="CheY-like"/>
    <property type="match status" value="1"/>
</dbReference>
<gene>
    <name evidence="9" type="primary">TorRR20</name>
    <name evidence="9" type="ORF">TorRG33x02_172500</name>
</gene>
<dbReference type="InterPro" id="IPR011006">
    <property type="entry name" value="CheY-like_superfamily"/>
</dbReference>
<comment type="caution">
    <text evidence="9">The sequence shown here is derived from an EMBL/GenBank/DDBJ whole genome shotgun (WGS) entry which is preliminary data.</text>
</comment>
<evidence type="ECO:0000313" key="10">
    <source>
        <dbReference type="Proteomes" id="UP000237000"/>
    </source>
</evidence>
<dbReference type="GO" id="GO:0009736">
    <property type="term" value="P:cytokinin-activated signaling pathway"/>
    <property type="evidence" value="ECO:0007669"/>
    <property type="project" value="InterPro"/>
</dbReference>
<comment type="caution">
    <text evidence="6">Lacks conserved residue(s) required for the propagation of feature annotation.</text>
</comment>
<protein>
    <submittedName>
        <fullName evidence="9">Two-component response regulator</fullName>
    </submittedName>
</protein>
<dbReference type="Gene3D" id="1.10.10.60">
    <property type="entry name" value="Homeodomain-like"/>
    <property type="match status" value="1"/>
</dbReference>
<feature type="region of interest" description="Disordered" evidence="7">
    <location>
        <begin position="247"/>
        <end position="311"/>
    </location>
</feature>
<dbReference type="AlphaFoldDB" id="A0A2P5EN86"/>
<dbReference type="OrthoDB" id="1743485at2759"/>
<feature type="compositionally biased region" description="Basic and acidic residues" evidence="7">
    <location>
        <begin position="207"/>
        <end position="217"/>
    </location>
</feature>
<evidence type="ECO:0000256" key="2">
    <source>
        <dbReference type="ARBA" id="ARBA00023012"/>
    </source>
</evidence>
<sequence length="571" mass="63130">MEGMSDFVSKYVPSFARGLEILLVDHDAISLVIMAAMLEQCSYKVTTTNQASVALSMIRELENHFRLVIANNNMPDMDMLSFLRASHQKGVPVILTSSERNAEVADRALAEGACLVLTKPVTLDELKYLWQHACWKNVNLVEESVQQNCQGKGTSGKEFGGIKINETITLPWSPLEGNMIKQADRPPAEVKETKEAGGLSSSAIAHNVREHVANDAKGKKKRTTRKSCIIIDDQAKQSENTSLEELITAESKTEEGSKAKVPIRDREGKKQEERSKLNSELENSESSMIIEKGKKRKRNTDSSKDKSSRAVWDPSLHRKFTTAISVLGDKKAQPKTIQQEMNVPHITTRQVASHLQKYKAEVQKIQDNDTSLISTSKASNIHAISQFPPPLERQSSLLCQMGHGNIDLGVTSNPWSSSYYTNNTKEGNTIQVAKMNLPNLSYAPSKAASPCLPAGMVRLPGLHPQANQNQDLASVFISKYQNQPSVGVGNATNSKTFETEGSQYIDAVVNQATAVGPSDHDQTLSEYDDILRILEEDAEDFNYLSSGQTIDDFDKYCELLEKTLDAKDNDL</sequence>
<dbReference type="InterPro" id="IPR006447">
    <property type="entry name" value="Myb_dom_plants"/>
</dbReference>
<keyword evidence="3" id="KW-0805">Transcription regulation</keyword>
<feature type="domain" description="Response regulatory" evidence="8">
    <location>
        <begin position="20"/>
        <end position="134"/>
    </location>
</feature>
<comment type="subcellular location">
    <subcellularLocation>
        <location evidence="1">Nucleus</location>
    </subcellularLocation>
</comment>
<accession>A0A2P5EN86</accession>
<evidence type="ECO:0000256" key="7">
    <source>
        <dbReference type="SAM" id="MobiDB-lite"/>
    </source>
</evidence>
<feature type="compositionally biased region" description="Basic and acidic residues" evidence="7">
    <location>
        <begin position="299"/>
        <end position="308"/>
    </location>
</feature>
<dbReference type="Gene3D" id="3.40.50.2300">
    <property type="match status" value="1"/>
</dbReference>
<dbReference type="EMBL" id="JXTC01000123">
    <property type="protein sequence ID" value="PON87003.1"/>
    <property type="molecule type" value="Genomic_DNA"/>
</dbReference>
<dbReference type="InParanoid" id="A0A2P5EN86"/>
<dbReference type="SMART" id="SM00448">
    <property type="entry name" value="REC"/>
    <property type="match status" value="1"/>
</dbReference>
<dbReference type="FunFam" id="1.10.10.60:FF:000007">
    <property type="entry name" value="Two-component response regulator"/>
    <property type="match status" value="1"/>
</dbReference>
<evidence type="ECO:0000256" key="4">
    <source>
        <dbReference type="ARBA" id="ARBA00023163"/>
    </source>
</evidence>
<dbReference type="NCBIfam" id="TIGR01557">
    <property type="entry name" value="myb_SHAQKYF"/>
    <property type="match status" value="1"/>
</dbReference>
<keyword evidence="2" id="KW-0902">Two-component regulatory system</keyword>
<evidence type="ECO:0000256" key="1">
    <source>
        <dbReference type="ARBA" id="ARBA00004123"/>
    </source>
</evidence>
<feature type="region of interest" description="Disordered" evidence="7">
    <location>
        <begin position="184"/>
        <end position="225"/>
    </location>
</feature>
<dbReference type="GO" id="GO:0003677">
    <property type="term" value="F:DNA binding"/>
    <property type="evidence" value="ECO:0007669"/>
    <property type="project" value="InterPro"/>
</dbReference>
<feature type="compositionally biased region" description="Basic and acidic residues" evidence="7">
    <location>
        <begin position="184"/>
        <end position="195"/>
    </location>
</feature>
<name>A0A2P5EN86_TREOI</name>
<keyword evidence="4" id="KW-0804">Transcription</keyword>
<evidence type="ECO:0000256" key="5">
    <source>
        <dbReference type="ARBA" id="ARBA00023242"/>
    </source>
</evidence>
<dbReference type="PROSITE" id="PS50110">
    <property type="entry name" value="RESPONSE_REGULATORY"/>
    <property type="match status" value="1"/>
</dbReference>